<dbReference type="RefSeq" id="XP_013905556.1">
    <property type="nucleotide sequence ID" value="XM_014050102.1"/>
</dbReference>
<proteinExistence type="predicted"/>
<dbReference type="EMBL" id="KK100359">
    <property type="protein sequence ID" value="KIZ06537.1"/>
    <property type="molecule type" value="Genomic_DNA"/>
</dbReference>
<sequence length="456" mass="46267">MGASGSKVAARTYKAAESGAKQAAAAAQRAAVPAGGALARDEAAAVQHAPARGARSAISLEEEERLEAKDTSLDQLLSKLGGSITGTRVLISPPPEALPRAPPAQELGADGRLPTDALRALFELQAASQGGPADPGHEISQYNPDPELMRRVLARACLPQTMEADGAANVRVFAQWPPWFRRHRGPLREPAPPPAAADARDRDFSGAPALLSHGAFAQKATYVAANIVPSFDKCPVKTPAVWDPKVFDSSLDSLTALTEFTDSLSKKCQESLLNLANCASDNDAFANPPSTITSLSTSNGCCLTDCSNSIKEASAWIGSRTSVWTVTCSDEAAHTIKLGCFNDLLKAICGNPKAEKYQTGLFNAGVRCANFDAACPAGGAAAPAKNATTASGAANVTAAAKPAAGNGTAATKDAAPAPAAASPAPAAKAAAPKNNAGTAAASAAAVMVGAAAILVL</sequence>
<dbReference type="OrthoDB" id="544433at2759"/>
<feature type="region of interest" description="Disordered" evidence="1">
    <location>
        <begin position="29"/>
        <end position="58"/>
    </location>
</feature>
<evidence type="ECO:0000313" key="3">
    <source>
        <dbReference type="Proteomes" id="UP000054498"/>
    </source>
</evidence>
<dbReference type="GeneID" id="25731628"/>
<dbReference type="AlphaFoldDB" id="A0A0D2N228"/>
<accession>A0A0D2N228</accession>
<name>A0A0D2N228_9CHLO</name>
<feature type="compositionally biased region" description="Low complexity" evidence="1">
    <location>
        <begin position="29"/>
        <end position="38"/>
    </location>
</feature>
<keyword evidence="3" id="KW-1185">Reference proteome</keyword>
<reference evidence="2 3" key="1">
    <citation type="journal article" date="2013" name="BMC Genomics">
        <title>Reconstruction of the lipid metabolism for the microalga Monoraphidium neglectum from its genome sequence reveals characteristics suitable for biofuel production.</title>
        <authorList>
            <person name="Bogen C."/>
            <person name="Al-Dilaimi A."/>
            <person name="Albersmeier A."/>
            <person name="Wichmann J."/>
            <person name="Grundmann M."/>
            <person name="Rupp O."/>
            <person name="Lauersen K.J."/>
            <person name="Blifernez-Klassen O."/>
            <person name="Kalinowski J."/>
            <person name="Goesmann A."/>
            <person name="Mussgnug J.H."/>
            <person name="Kruse O."/>
        </authorList>
    </citation>
    <scope>NUCLEOTIDE SEQUENCE [LARGE SCALE GENOMIC DNA]</scope>
    <source>
        <strain evidence="2 3">SAG 48.87</strain>
    </source>
</reference>
<evidence type="ECO:0000313" key="2">
    <source>
        <dbReference type="EMBL" id="KIZ06537.1"/>
    </source>
</evidence>
<protein>
    <submittedName>
        <fullName evidence="2">Uncharacterized protein</fullName>
    </submittedName>
</protein>
<dbReference type="Proteomes" id="UP000054498">
    <property type="component" value="Unassembled WGS sequence"/>
</dbReference>
<dbReference type="KEGG" id="mng:MNEG_1410"/>
<gene>
    <name evidence="2" type="ORF">MNEG_1410</name>
</gene>
<evidence type="ECO:0000256" key="1">
    <source>
        <dbReference type="SAM" id="MobiDB-lite"/>
    </source>
</evidence>
<organism evidence="2 3">
    <name type="scientific">Monoraphidium neglectum</name>
    <dbReference type="NCBI Taxonomy" id="145388"/>
    <lineage>
        <taxon>Eukaryota</taxon>
        <taxon>Viridiplantae</taxon>
        <taxon>Chlorophyta</taxon>
        <taxon>core chlorophytes</taxon>
        <taxon>Chlorophyceae</taxon>
        <taxon>CS clade</taxon>
        <taxon>Sphaeropleales</taxon>
        <taxon>Selenastraceae</taxon>
        <taxon>Monoraphidium</taxon>
    </lineage>
</organism>